<feature type="region of interest" description="Disordered" evidence="1">
    <location>
        <begin position="447"/>
        <end position="540"/>
    </location>
</feature>
<dbReference type="EMBL" id="CAJPDQ010000013">
    <property type="protein sequence ID" value="CAF9918189.1"/>
    <property type="molecule type" value="Genomic_DNA"/>
</dbReference>
<dbReference type="AlphaFoldDB" id="A0A8H3ILN1"/>
<reference evidence="2" key="1">
    <citation type="submission" date="2021-03" db="EMBL/GenBank/DDBJ databases">
        <authorList>
            <person name="Tagirdzhanova G."/>
        </authorList>
    </citation>
    <scope>NUCLEOTIDE SEQUENCE</scope>
</reference>
<feature type="region of interest" description="Disordered" evidence="1">
    <location>
        <begin position="1"/>
        <end position="89"/>
    </location>
</feature>
<gene>
    <name evidence="2" type="ORF">GOMPHAMPRED_001445</name>
</gene>
<protein>
    <submittedName>
        <fullName evidence="2">Uncharacterized protein</fullName>
    </submittedName>
</protein>
<name>A0A8H3ILN1_9LECA</name>
<proteinExistence type="predicted"/>
<evidence type="ECO:0000256" key="1">
    <source>
        <dbReference type="SAM" id="MobiDB-lite"/>
    </source>
</evidence>
<evidence type="ECO:0000313" key="3">
    <source>
        <dbReference type="Proteomes" id="UP000664169"/>
    </source>
</evidence>
<organism evidence="2 3">
    <name type="scientific">Gomphillus americanus</name>
    <dbReference type="NCBI Taxonomy" id="1940652"/>
    <lineage>
        <taxon>Eukaryota</taxon>
        <taxon>Fungi</taxon>
        <taxon>Dikarya</taxon>
        <taxon>Ascomycota</taxon>
        <taxon>Pezizomycotina</taxon>
        <taxon>Lecanoromycetes</taxon>
        <taxon>OSLEUM clade</taxon>
        <taxon>Ostropomycetidae</taxon>
        <taxon>Ostropales</taxon>
        <taxon>Graphidaceae</taxon>
        <taxon>Gomphilloideae</taxon>
        <taxon>Gomphillus</taxon>
    </lineage>
</organism>
<feature type="compositionally biased region" description="Acidic residues" evidence="1">
    <location>
        <begin position="452"/>
        <end position="461"/>
    </location>
</feature>
<accession>A0A8H3ILN1</accession>
<comment type="caution">
    <text evidence="2">The sequence shown here is derived from an EMBL/GenBank/DDBJ whole genome shotgun (WGS) entry which is preliminary data.</text>
</comment>
<evidence type="ECO:0000313" key="2">
    <source>
        <dbReference type="EMBL" id="CAF9918189.1"/>
    </source>
</evidence>
<feature type="compositionally biased region" description="Low complexity" evidence="1">
    <location>
        <begin position="463"/>
        <end position="481"/>
    </location>
</feature>
<sequence length="574" mass="64229">MSSKKSNAKGRDPANSSKTPNMDPIIEHPAIPPESQDIHMSNTGDDGESGAEEDGPESDDEPLTEGEKKEEQRKLAEGAANSAKAKKLDGPDMAKIPPYILDYYKTLYPAFKRFWTTSGTFTRRQQKEYNKAIEDLISKHGDKSSQEVAALPFETFIDAKEDTLECFQEAEKMNKEDLSQAWLTADKRIMDMKQKLQLSGFPQEFGPPNDDWIERNIGLQRPGSKASSTSSAMDVHDEKWNPDAGDTIQELSRASGVQLLEATDGGVIGYSRRGCTWEVLVKEGKGTDIRYRMVSVLEVPTFNTSQPSGQNLTVGQRGAERNPKDGFRIWSAIHVVALKGVAWRRSEGDSDDPVKDMSVEQRTHPVTRVLIRWKDGKETWETRSTLRSIFPRQTADKMIYQRAGIQEARYRRGQGLEDWNFVRINLPADAIAFSAPSRYSGRSFKKAVSFDSDSEEEEEDVAPSRVSGRSSKSVKPASSRTSIDDDSEEEDPVSSRGSRFSKSIKTASSRTSIDDDSEEEDPVSSRGRGRSFNKSKKEQLFTKGQKAMLETMFQGMQQSLLAAISNSKKDRRRS</sequence>
<feature type="compositionally biased region" description="Acidic residues" evidence="1">
    <location>
        <begin position="45"/>
        <end position="64"/>
    </location>
</feature>
<dbReference type="Proteomes" id="UP000664169">
    <property type="component" value="Unassembled WGS sequence"/>
</dbReference>
<feature type="compositionally biased region" description="Polar residues" evidence="1">
    <location>
        <begin position="496"/>
        <end position="507"/>
    </location>
</feature>
<keyword evidence="3" id="KW-1185">Reference proteome</keyword>
<feature type="compositionally biased region" description="Basic and acidic residues" evidence="1">
    <location>
        <begin position="65"/>
        <end position="76"/>
    </location>
</feature>
<dbReference type="OrthoDB" id="4369211at2759"/>